<dbReference type="OMA" id="YTVTHYR"/>
<dbReference type="InterPro" id="IPR011008">
    <property type="entry name" value="Dimeric_a/b-barrel"/>
</dbReference>
<evidence type="ECO:0000313" key="3">
    <source>
        <dbReference type="EMBL" id="EPE37120.1"/>
    </source>
</evidence>
<dbReference type="KEGG" id="glz:GLAREA_09283"/>
<dbReference type="Proteomes" id="UP000016922">
    <property type="component" value="Unassembled WGS sequence"/>
</dbReference>
<dbReference type="HOGENOM" id="CLU_115019_0_3_1"/>
<dbReference type="eggNOG" id="ENOG502STMR">
    <property type="taxonomic scope" value="Eukaryota"/>
</dbReference>
<accession>S3DHE2</accession>
<organism evidence="3 4">
    <name type="scientific">Glarea lozoyensis (strain ATCC 20868 / MF5171)</name>
    <dbReference type="NCBI Taxonomy" id="1116229"/>
    <lineage>
        <taxon>Eukaryota</taxon>
        <taxon>Fungi</taxon>
        <taxon>Dikarya</taxon>
        <taxon>Ascomycota</taxon>
        <taxon>Pezizomycotina</taxon>
        <taxon>Leotiomycetes</taxon>
        <taxon>Helotiales</taxon>
        <taxon>Helotiaceae</taxon>
        <taxon>Glarea</taxon>
    </lineage>
</organism>
<dbReference type="OrthoDB" id="3454835at2759"/>
<dbReference type="GeneID" id="19468331"/>
<comment type="similarity">
    <text evidence="1">Belongs to the tpcK family.</text>
</comment>
<dbReference type="InterPro" id="IPR009799">
    <property type="entry name" value="EthD_dom"/>
</dbReference>
<dbReference type="EMBL" id="KE145352">
    <property type="protein sequence ID" value="EPE37120.1"/>
    <property type="molecule type" value="Genomic_DNA"/>
</dbReference>
<evidence type="ECO:0000256" key="1">
    <source>
        <dbReference type="ARBA" id="ARBA00005986"/>
    </source>
</evidence>
<dbReference type="Gene3D" id="3.30.70.100">
    <property type="match status" value="1"/>
</dbReference>
<proteinExistence type="inferred from homology"/>
<keyword evidence="4" id="KW-1185">Reference proteome</keyword>
<sequence length="141" mass="16106">MSSPPQGPRLKYSITHYRKPGRSHDDFINWIVKTHLPKALPVFKKHGILGYSLFVTPAALNIDLKPQFATLRPTWEFAEFDCFIEYIIPSFECVKAVMMDAEWAEAVADQEEWVDVPRALVSMGFVTAYLEEGREVGELKS</sequence>
<dbReference type="SUPFAM" id="SSF54909">
    <property type="entry name" value="Dimeric alpha+beta barrel"/>
    <property type="match status" value="1"/>
</dbReference>
<evidence type="ECO:0000313" key="4">
    <source>
        <dbReference type="Proteomes" id="UP000016922"/>
    </source>
</evidence>
<dbReference type="RefSeq" id="XP_008076435.1">
    <property type="nucleotide sequence ID" value="XM_008078244.1"/>
</dbReference>
<name>S3DHE2_GLAL2</name>
<gene>
    <name evidence="3" type="ORF">GLAREA_09283</name>
</gene>
<dbReference type="GO" id="GO:0016491">
    <property type="term" value="F:oxidoreductase activity"/>
    <property type="evidence" value="ECO:0007669"/>
    <property type="project" value="InterPro"/>
</dbReference>
<dbReference type="AlphaFoldDB" id="S3DHE2"/>
<reference evidence="3 4" key="1">
    <citation type="journal article" date="2013" name="BMC Genomics">
        <title>Genomics-driven discovery of the pneumocandin biosynthetic gene cluster in the fungus Glarea lozoyensis.</title>
        <authorList>
            <person name="Chen L."/>
            <person name="Yue Q."/>
            <person name="Zhang X."/>
            <person name="Xiang M."/>
            <person name="Wang C."/>
            <person name="Li S."/>
            <person name="Che Y."/>
            <person name="Ortiz-Lopez F.J."/>
            <person name="Bills G.F."/>
            <person name="Liu X."/>
            <person name="An Z."/>
        </authorList>
    </citation>
    <scope>NUCLEOTIDE SEQUENCE [LARGE SCALE GENOMIC DNA]</scope>
    <source>
        <strain evidence="4">ATCC 20868 / MF5171</strain>
    </source>
</reference>
<dbReference type="Pfam" id="PF07110">
    <property type="entry name" value="EthD"/>
    <property type="match status" value="1"/>
</dbReference>
<evidence type="ECO:0000259" key="2">
    <source>
        <dbReference type="Pfam" id="PF07110"/>
    </source>
</evidence>
<protein>
    <submittedName>
        <fullName evidence="3">Dimeric alpha+beta barrel</fullName>
    </submittedName>
</protein>
<feature type="domain" description="EthD" evidence="2">
    <location>
        <begin position="19"/>
        <end position="115"/>
    </location>
</feature>